<protein>
    <submittedName>
        <fullName evidence="1">Uncharacterized protein</fullName>
    </submittedName>
</protein>
<dbReference type="Proteomes" id="UP000624709">
    <property type="component" value="Unassembled WGS sequence"/>
</dbReference>
<keyword evidence="2" id="KW-1185">Reference proteome</keyword>
<accession>A0ABQ4BJ94</accession>
<gene>
    <name evidence="1" type="ORF">Apa02nite_068310</name>
</gene>
<dbReference type="RefSeq" id="WP_203828723.1">
    <property type="nucleotide sequence ID" value="NZ_BAAATY010000018.1"/>
</dbReference>
<comment type="caution">
    <text evidence="1">The sequence shown here is derived from an EMBL/GenBank/DDBJ whole genome shotgun (WGS) entry which is preliminary data.</text>
</comment>
<proteinExistence type="predicted"/>
<sequence length="93" mass="9310">MTVNASKLATEILRGKPPQGAPSAWVEPAVVASVSAGAAADGNALTTVTWRGTAIQAAYLASYTPTAGHTVAVLYQPPGGLLILGRIIGTPPS</sequence>
<evidence type="ECO:0000313" key="2">
    <source>
        <dbReference type="Proteomes" id="UP000624709"/>
    </source>
</evidence>
<evidence type="ECO:0000313" key="1">
    <source>
        <dbReference type="EMBL" id="GIE70723.1"/>
    </source>
</evidence>
<reference evidence="1 2" key="1">
    <citation type="submission" date="2021-01" db="EMBL/GenBank/DDBJ databases">
        <title>Whole genome shotgun sequence of Actinoplanes palleronii NBRC 14916.</title>
        <authorList>
            <person name="Komaki H."/>
            <person name="Tamura T."/>
        </authorList>
    </citation>
    <scope>NUCLEOTIDE SEQUENCE [LARGE SCALE GENOMIC DNA]</scope>
    <source>
        <strain evidence="1 2">NBRC 14916</strain>
    </source>
</reference>
<name>A0ABQ4BJ94_9ACTN</name>
<organism evidence="1 2">
    <name type="scientific">Actinoplanes palleronii</name>
    <dbReference type="NCBI Taxonomy" id="113570"/>
    <lineage>
        <taxon>Bacteria</taxon>
        <taxon>Bacillati</taxon>
        <taxon>Actinomycetota</taxon>
        <taxon>Actinomycetes</taxon>
        <taxon>Micromonosporales</taxon>
        <taxon>Micromonosporaceae</taxon>
        <taxon>Actinoplanes</taxon>
    </lineage>
</organism>
<dbReference type="EMBL" id="BOMS01000110">
    <property type="protein sequence ID" value="GIE70723.1"/>
    <property type="molecule type" value="Genomic_DNA"/>
</dbReference>